<dbReference type="PANTHER" id="PTHR30075">
    <property type="entry name" value="GLYCYL-TRNA SYNTHETASE"/>
    <property type="match status" value="1"/>
</dbReference>
<keyword evidence="14" id="KW-1185">Reference proteome</keyword>
<dbReference type="OrthoDB" id="9775440at2"/>
<dbReference type="RefSeq" id="WP_017840827.1">
    <property type="nucleotide sequence ID" value="NZ_CP035467.1"/>
</dbReference>
<evidence type="ECO:0000256" key="9">
    <source>
        <dbReference type="ARBA" id="ARBA00023146"/>
    </source>
</evidence>
<dbReference type="GO" id="GO:0005524">
    <property type="term" value="F:ATP binding"/>
    <property type="evidence" value="ECO:0007669"/>
    <property type="project" value="UniProtKB-UniRule"/>
</dbReference>
<dbReference type="STRING" id="675511.GCA_000341735_02306"/>
<dbReference type="PRINTS" id="PR01045">
    <property type="entry name" value="TRNASYNTHGB"/>
</dbReference>
<dbReference type="PROSITE" id="PS50861">
    <property type="entry name" value="AA_TRNA_LIGASE_II_GLYAB"/>
    <property type="match status" value="1"/>
</dbReference>
<dbReference type="KEGG" id="mbur:EQU24_03510"/>
<dbReference type="InterPro" id="IPR008909">
    <property type="entry name" value="DALR_anticod-bd"/>
</dbReference>
<organism evidence="13 14">
    <name type="scientific">Methylotuvimicrobium buryatense</name>
    <name type="common">Methylomicrobium buryatense</name>
    <dbReference type="NCBI Taxonomy" id="95641"/>
    <lineage>
        <taxon>Bacteria</taxon>
        <taxon>Pseudomonadati</taxon>
        <taxon>Pseudomonadota</taxon>
        <taxon>Gammaproteobacteria</taxon>
        <taxon>Methylococcales</taxon>
        <taxon>Methylococcaceae</taxon>
        <taxon>Methylotuvimicrobium</taxon>
    </lineage>
</organism>
<evidence type="ECO:0000256" key="2">
    <source>
        <dbReference type="ARBA" id="ARBA00008226"/>
    </source>
</evidence>
<name>A0A4P9UJZ6_METBY</name>
<dbReference type="PANTHER" id="PTHR30075:SF2">
    <property type="entry name" value="GLYCINE--TRNA LIGASE, CHLOROPLASTIC_MITOCHONDRIAL 2"/>
    <property type="match status" value="1"/>
</dbReference>
<keyword evidence="9 11" id="KW-0030">Aminoacyl-tRNA synthetase</keyword>
<keyword evidence="6 11" id="KW-0547">Nucleotide-binding</keyword>
<dbReference type="InterPro" id="IPR015944">
    <property type="entry name" value="Gly-tRNA-synth_bsu"/>
</dbReference>
<accession>A0A4P9UJZ6</accession>
<dbReference type="SMART" id="SM00836">
    <property type="entry name" value="DALR_1"/>
    <property type="match status" value="1"/>
</dbReference>
<evidence type="ECO:0000313" key="13">
    <source>
        <dbReference type="EMBL" id="QCW81418.1"/>
    </source>
</evidence>
<dbReference type="Proteomes" id="UP000305881">
    <property type="component" value="Chromosome"/>
</dbReference>
<comment type="subcellular location">
    <subcellularLocation>
        <location evidence="1 11">Cytoplasm</location>
    </subcellularLocation>
</comment>
<evidence type="ECO:0000256" key="6">
    <source>
        <dbReference type="ARBA" id="ARBA00022741"/>
    </source>
</evidence>
<dbReference type="NCBIfam" id="TIGR00211">
    <property type="entry name" value="glyS"/>
    <property type="match status" value="1"/>
</dbReference>
<evidence type="ECO:0000256" key="8">
    <source>
        <dbReference type="ARBA" id="ARBA00022917"/>
    </source>
</evidence>
<dbReference type="GO" id="GO:0005829">
    <property type="term" value="C:cytosol"/>
    <property type="evidence" value="ECO:0007669"/>
    <property type="project" value="TreeGrafter"/>
</dbReference>
<proteinExistence type="inferred from homology"/>
<keyword evidence="5 11" id="KW-0436">Ligase</keyword>
<comment type="similarity">
    <text evidence="2 11">Belongs to the class-II aminoacyl-tRNA synthetase family.</text>
</comment>
<evidence type="ECO:0000256" key="3">
    <source>
        <dbReference type="ARBA" id="ARBA00011209"/>
    </source>
</evidence>
<dbReference type="EC" id="6.1.1.14" evidence="11"/>
<keyword evidence="4 11" id="KW-0963">Cytoplasm</keyword>
<comment type="subunit">
    <text evidence="3 11">Tetramer of two alpha and two beta subunits.</text>
</comment>
<evidence type="ECO:0000256" key="1">
    <source>
        <dbReference type="ARBA" id="ARBA00004496"/>
    </source>
</evidence>
<dbReference type="Pfam" id="PF02092">
    <property type="entry name" value="tRNA_synt_2f"/>
    <property type="match status" value="1"/>
</dbReference>
<evidence type="ECO:0000256" key="4">
    <source>
        <dbReference type="ARBA" id="ARBA00022490"/>
    </source>
</evidence>
<evidence type="ECO:0000256" key="11">
    <source>
        <dbReference type="HAMAP-Rule" id="MF_00255"/>
    </source>
</evidence>
<keyword evidence="7 11" id="KW-0067">ATP-binding</keyword>
<evidence type="ECO:0000259" key="12">
    <source>
        <dbReference type="SMART" id="SM00836"/>
    </source>
</evidence>
<dbReference type="GO" id="GO:0004814">
    <property type="term" value="F:arginine-tRNA ligase activity"/>
    <property type="evidence" value="ECO:0007669"/>
    <property type="project" value="InterPro"/>
</dbReference>
<evidence type="ECO:0000256" key="5">
    <source>
        <dbReference type="ARBA" id="ARBA00022598"/>
    </source>
</evidence>
<sequence length="689" mass="76598">MSDAKHLLFELGSEELPPKTLITLSRALLNNVRQGLDNADLSYSGIKGYATPRRLAVWVENLATAQPNRTVEKRGPAVQAAFSADGMPSKAAQGFAASCGTTVDGLERLSTDKGEWLVYRQPIEGQATEKLIPEILRASIHALPIAKRMRWGDYTTEFVRPVHWAALLFGDQVIETDILGLTTGKQTFGHRFHAPVALTIESADRYRDILFDSGKVIADFDERKQKIRLAAQQAAQSVGGTAHIEEDLLEEIAALNEWPVPVIGHFDPRYLELPAEVLITTMQTNQKYFPVKQADGSLSAHFITFSNIESTRPESIREGNERVITPRLSDAEFFWKQDRKLRLEDRVDALKNIVFQKTLGTLADKTHRVKQLADYIATQLDADANLAKRAAVLAKTDLLTEMVGEFPNLQGVMGRYYALADNEPAEVAEALEEQYFPKQSGSVTAASKTGQILSLAEKIDTLTGIFSAGLIPTGDKDPYALRRAALGVLRTAIERELPLNLTACVDFAIEQVEHDFDRAKTHQMVLEFIYDRLKGYCSDKGFSPDEFDAVLAVLPEEPLDFMRRLEAVKTFRQRPEAESLAGANKRIRNILKKTEAPHNFDSNALTEPAEVALLQAAQASAKAITPLLQQQDYTAAMNRLAQLKDAVDAFFDNVMVMTDDVDLRNSRLGLLNMLSEQFLQIADISRLQS</sequence>
<dbReference type="EMBL" id="CP035467">
    <property type="protein sequence ID" value="QCW81418.1"/>
    <property type="molecule type" value="Genomic_DNA"/>
</dbReference>
<evidence type="ECO:0000256" key="7">
    <source>
        <dbReference type="ARBA" id="ARBA00022840"/>
    </source>
</evidence>
<comment type="catalytic activity">
    <reaction evidence="10 11">
        <text>tRNA(Gly) + glycine + ATP = glycyl-tRNA(Gly) + AMP + diphosphate</text>
        <dbReference type="Rhea" id="RHEA:16013"/>
        <dbReference type="Rhea" id="RHEA-COMP:9664"/>
        <dbReference type="Rhea" id="RHEA-COMP:9683"/>
        <dbReference type="ChEBI" id="CHEBI:30616"/>
        <dbReference type="ChEBI" id="CHEBI:33019"/>
        <dbReference type="ChEBI" id="CHEBI:57305"/>
        <dbReference type="ChEBI" id="CHEBI:78442"/>
        <dbReference type="ChEBI" id="CHEBI:78522"/>
        <dbReference type="ChEBI" id="CHEBI:456215"/>
        <dbReference type="EC" id="6.1.1.14"/>
    </reaction>
</comment>
<dbReference type="GO" id="GO:0006426">
    <property type="term" value="P:glycyl-tRNA aminoacylation"/>
    <property type="evidence" value="ECO:0007669"/>
    <property type="project" value="UniProtKB-UniRule"/>
</dbReference>
<dbReference type="GO" id="GO:0004820">
    <property type="term" value="F:glycine-tRNA ligase activity"/>
    <property type="evidence" value="ECO:0007669"/>
    <property type="project" value="UniProtKB-UniRule"/>
</dbReference>
<dbReference type="GO" id="GO:0006420">
    <property type="term" value="P:arginyl-tRNA aminoacylation"/>
    <property type="evidence" value="ECO:0007669"/>
    <property type="project" value="InterPro"/>
</dbReference>
<dbReference type="AlphaFoldDB" id="A0A4P9UJZ6"/>
<dbReference type="InterPro" id="IPR006194">
    <property type="entry name" value="Gly-tRNA-synth_heterodimer"/>
</dbReference>
<keyword evidence="8 11" id="KW-0648">Protein biosynthesis</keyword>
<evidence type="ECO:0000256" key="10">
    <source>
        <dbReference type="ARBA" id="ARBA00047937"/>
    </source>
</evidence>
<dbReference type="SUPFAM" id="SSF109604">
    <property type="entry name" value="HD-domain/PDEase-like"/>
    <property type="match status" value="1"/>
</dbReference>
<protein>
    <recommendedName>
        <fullName evidence="11">Glycine--tRNA ligase beta subunit</fullName>
        <ecNumber evidence="11">6.1.1.14</ecNumber>
    </recommendedName>
    <alternativeName>
        <fullName evidence="11">Glycyl-tRNA synthetase beta subunit</fullName>
        <shortName evidence="11">GlyRS</shortName>
    </alternativeName>
</protein>
<reference evidence="14" key="1">
    <citation type="journal article" date="2019" name="J. Bacteriol.">
        <title>A Mutagenic Screen Identifies a TonB-Dependent Receptor Required for the Lanthanide Metal Switch in the Type I Methanotroph 'Methylotuvimicrobium buryatense' 5GB1C.</title>
        <authorList>
            <person name="Groom J.D."/>
            <person name="Ford S.M."/>
            <person name="Pesesky M.W."/>
            <person name="Lidstrom M.E."/>
        </authorList>
    </citation>
    <scope>NUCLEOTIDE SEQUENCE [LARGE SCALE GENOMIC DNA]</scope>
    <source>
        <strain evidence="14">5GB1C</strain>
    </source>
</reference>
<dbReference type="Pfam" id="PF05746">
    <property type="entry name" value="DALR_1"/>
    <property type="match status" value="1"/>
</dbReference>
<gene>
    <name evidence="11" type="primary">glyS</name>
    <name evidence="13" type="ORF">EQU24_03510</name>
</gene>
<dbReference type="HAMAP" id="MF_00255">
    <property type="entry name" value="Gly_tRNA_synth_beta"/>
    <property type="match status" value="1"/>
</dbReference>
<feature type="domain" description="DALR anticodon binding" evidence="12">
    <location>
        <begin position="586"/>
        <end position="687"/>
    </location>
</feature>
<evidence type="ECO:0000313" key="14">
    <source>
        <dbReference type="Proteomes" id="UP000305881"/>
    </source>
</evidence>